<evidence type="ECO:0000313" key="1">
    <source>
        <dbReference type="EMBL" id="KAK4007341.1"/>
    </source>
</evidence>
<keyword evidence="2" id="KW-1185">Reference proteome</keyword>
<name>A0ABQ9Z360_9CRUS</name>
<evidence type="ECO:0000313" key="2">
    <source>
        <dbReference type="Proteomes" id="UP001234178"/>
    </source>
</evidence>
<accession>A0ABQ9Z360</accession>
<proteinExistence type="predicted"/>
<dbReference type="EMBL" id="JAOYFB010000002">
    <property type="protein sequence ID" value="KAK4007341.1"/>
    <property type="molecule type" value="Genomic_DNA"/>
</dbReference>
<organism evidence="1 2">
    <name type="scientific">Daphnia magna</name>
    <dbReference type="NCBI Taxonomy" id="35525"/>
    <lineage>
        <taxon>Eukaryota</taxon>
        <taxon>Metazoa</taxon>
        <taxon>Ecdysozoa</taxon>
        <taxon>Arthropoda</taxon>
        <taxon>Crustacea</taxon>
        <taxon>Branchiopoda</taxon>
        <taxon>Diplostraca</taxon>
        <taxon>Cladocera</taxon>
        <taxon>Anomopoda</taxon>
        <taxon>Daphniidae</taxon>
        <taxon>Daphnia</taxon>
    </lineage>
</organism>
<sequence>MVGVLLEQRLPQLSVFFNTRMLCNSKVSGEREKQVLPLVYLKLTSDTRYGVCLYTGKNSNNGYCRYRPPRRLCLEAPLAAYTKLIDSL</sequence>
<reference evidence="1 2" key="1">
    <citation type="journal article" date="2023" name="Nucleic Acids Res.">
        <title>The hologenome of Daphnia magna reveals possible DNA methylation and microbiome-mediated evolution of the host genome.</title>
        <authorList>
            <person name="Chaturvedi A."/>
            <person name="Li X."/>
            <person name="Dhandapani V."/>
            <person name="Marshall H."/>
            <person name="Kissane S."/>
            <person name="Cuenca-Cambronero M."/>
            <person name="Asole G."/>
            <person name="Calvet F."/>
            <person name="Ruiz-Romero M."/>
            <person name="Marangio P."/>
            <person name="Guigo R."/>
            <person name="Rago D."/>
            <person name="Mirbahai L."/>
            <person name="Eastwood N."/>
            <person name="Colbourne J.K."/>
            <person name="Zhou J."/>
            <person name="Mallon E."/>
            <person name="Orsini L."/>
        </authorList>
    </citation>
    <scope>NUCLEOTIDE SEQUENCE [LARGE SCALE GENOMIC DNA]</scope>
    <source>
        <strain evidence="1">LRV0_1</strain>
    </source>
</reference>
<protein>
    <submittedName>
        <fullName evidence="1">Uncharacterized protein</fullName>
    </submittedName>
</protein>
<comment type="caution">
    <text evidence="1">The sequence shown here is derived from an EMBL/GenBank/DDBJ whole genome shotgun (WGS) entry which is preliminary data.</text>
</comment>
<dbReference type="Proteomes" id="UP001234178">
    <property type="component" value="Unassembled WGS sequence"/>
</dbReference>
<gene>
    <name evidence="1" type="ORF">OUZ56_012501</name>
</gene>